<dbReference type="InParanoid" id="C8XIG4"/>
<accession>C8XIG4</accession>
<dbReference type="SUPFAM" id="SSF50118">
    <property type="entry name" value="Cell growth inhibitor/plasmid maintenance toxic component"/>
    <property type="match status" value="1"/>
</dbReference>
<dbReference type="Pfam" id="PF02452">
    <property type="entry name" value="PemK_toxin"/>
    <property type="match status" value="1"/>
</dbReference>
<dbReference type="EMBL" id="CP001737">
    <property type="protein sequence ID" value="ACV80429.1"/>
    <property type="molecule type" value="Genomic_DNA"/>
</dbReference>
<dbReference type="OrthoDB" id="5184628at2"/>
<dbReference type="InterPro" id="IPR011067">
    <property type="entry name" value="Plasmid_toxin/cell-grow_inhib"/>
</dbReference>
<keyword evidence="2" id="KW-1277">Toxin-antitoxin system</keyword>
<comment type="similarity">
    <text evidence="1">Belongs to the PemK/MazF family.</text>
</comment>
<evidence type="ECO:0000313" key="5">
    <source>
        <dbReference type="Proteomes" id="UP000002218"/>
    </source>
</evidence>
<proteinExistence type="inferred from homology"/>
<dbReference type="AlphaFoldDB" id="C8XIG4"/>
<feature type="compositionally biased region" description="Pro residues" evidence="3">
    <location>
        <begin position="29"/>
        <end position="39"/>
    </location>
</feature>
<evidence type="ECO:0000256" key="1">
    <source>
        <dbReference type="ARBA" id="ARBA00007521"/>
    </source>
</evidence>
<reference evidence="5" key="1">
    <citation type="submission" date="2009-09" db="EMBL/GenBank/DDBJ databases">
        <title>The complete genome of Nakamurella multipartita DSM 44233.</title>
        <authorList>
            <consortium name="US DOE Joint Genome Institute (JGI-PGF)"/>
            <person name="Lucas S."/>
            <person name="Copeland A."/>
            <person name="Lapidus A."/>
            <person name="Glavina del Rio T."/>
            <person name="Dalin E."/>
            <person name="Tice H."/>
            <person name="Bruce D."/>
            <person name="Goodwin L."/>
            <person name="Pitluck S."/>
            <person name="Kyrpides N."/>
            <person name="Mavromatis K."/>
            <person name="Ivanova N."/>
            <person name="Ovchinnikova G."/>
            <person name="Sims D."/>
            <person name="Meincke L."/>
            <person name="Brettin T."/>
            <person name="Detter J.C."/>
            <person name="Han C."/>
            <person name="Larimer F."/>
            <person name="Land M."/>
            <person name="Hauser L."/>
            <person name="Markowitz V."/>
            <person name="Cheng J.-F."/>
            <person name="Hugenholtz P."/>
            <person name="Woyke T."/>
            <person name="Wu D."/>
            <person name="Klenk H.-P."/>
            <person name="Eisen J.A."/>
        </authorList>
    </citation>
    <scope>NUCLEOTIDE SEQUENCE [LARGE SCALE GENOMIC DNA]</scope>
    <source>
        <strain evidence="5">ATCC 700099 / DSM 44233 / CIP 104796 / JCM 9543 / NBRC 105858 / Y-104</strain>
    </source>
</reference>
<dbReference type="HOGENOM" id="CLU_097054_1_0_11"/>
<dbReference type="GO" id="GO:0003677">
    <property type="term" value="F:DNA binding"/>
    <property type="evidence" value="ECO:0007669"/>
    <property type="project" value="InterPro"/>
</dbReference>
<dbReference type="eggNOG" id="COG2337">
    <property type="taxonomic scope" value="Bacteria"/>
</dbReference>
<sequence length="179" mass="19336">MSFLSRLTDALRSVLAPKRTSAPTRSPGPRTPASPPGPGQSPGQSGPAATIEVDPQRIGRVRMTYAPARDGAPDPGEVVWTWVPFEERDGRGKDRPVLVVAAEPEGTFLAVQLTSKAHQGADYVPIGAGAWDSTGRPSWVNIDRVFRVHAAGMRRETAGLPAKAYATVEARLRQRYGWR</sequence>
<dbReference type="InterPro" id="IPR003477">
    <property type="entry name" value="PemK-like"/>
</dbReference>
<dbReference type="KEGG" id="nml:Namu_4140"/>
<keyword evidence="5" id="KW-1185">Reference proteome</keyword>
<evidence type="ECO:0000256" key="3">
    <source>
        <dbReference type="SAM" id="MobiDB-lite"/>
    </source>
</evidence>
<feature type="compositionally biased region" description="Low complexity" evidence="3">
    <location>
        <begin position="19"/>
        <end position="28"/>
    </location>
</feature>
<evidence type="ECO:0000313" key="4">
    <source>
        <dbReference type="EMBL" id="ACV80429.1"/>
    </source>
</evidence>
<reference evidence="4 5" key="2">
    <citation type="journal article" date="2010" name="Stand. Genomic Sci.">
        <title>Complete genome sequence of Nakamurella multipartita type strain (Y-104).</title>
        <authorList>
            <person name="Tice H."/>
            <person name="Mayilraj S."/>
            <person name="Sims D."/>
            <person name="Lapidus A."/>
            <person name="Nolan M."/>
            <person name="Lucas S."/>
            <person name="Glavina Del Rio T."/>
            <person name="Copeland A."/>
            <person name="Cheng J.F."/>
            <person name="Meincke L."/>
            <person name="Bruce D."/>
            <person name="Goodwin L."/>
            <person name="Pitluck S."/>
            <person name="Ivanova N."/>
            <person name="Mavromatis K."/>
            <person name="Ovchinnikova G."/>
            <person name="Pati A."/>
            <person name="Chen A."/>
            <person name="Palaniappan K."/>
            <person name="Land M."/>
            <person name="Hauser L."/>
            <person name="Chang Y.J."/>
            <person name="Jeffries C.D."/>
            <person name="Detter J.C."/>
            <person name="Brettin T."/>
            <person name="Rohde M."/>
            <person name="Goker M."/>
            <person name="Bristow J."/>
            <person name="Eisen J.A."/>
            <person name="Markowitz V."/>
            <person name="Hugenholtz P."/>
            <person name="Kyrpides N.C."/>
            <person name="Klenk H.P."/>
            <person name="Chen F."/>
        </authorList>
    </citation>
    <scope>NUCLEOTIDE SEQUENCE [LARGE SCALE GENOMIC DNA]</scope>
    <source>
        <strain evidence="5">ATCC 700099 / DSM 44233 / CIP 104796 / JCM 9543 / NBRC 105858 / Y-104</strain>
    </source>
</reference>
<evidence type="ECO:0008006" key="6">
    <source>
        <dbReference type="Google" id="ProtNLM"/>
    </source>
</evidence>
<gene>
    <name evidence="4" type="ordered locus">Namu_4140</name>
</gene>
<protein>
    <recommendedName>
        <fullName evidence="6">PemK family protein</fullName>
    </recommendedName>
</protein>
<dbReference type="Gene3D" id="2.30.30.110">
    <property type="match status" value="1"/>
</dbReference>
<organism evidence="4 5">
    <name type="scientific">Nakamurella multipartita (strain ATCC 700099 / DSM 44233 / CIP 104796 / JCM 9543 / NBRC 105858 / Y-104)</name>
    <name type="common">Microsphaera multipartita</name>
    <dbReference type="NCBI Taxonomy" id="479431"/>
    <lineage>
        <taxon>Bacteria</taxon>
        <taxon>Bacillati</taxon>
        <taxon>Actinomycetota</taxon>
        <taxon>Actinomycetes</taxon>
        <taxon>Nakamurellales</taxon>
        <taxon>Nakamurellaceae</taxon>
        <taxon>Nakamurella</taxon>
    </lineage>
</organism>
<dbReference type="STRING" id="479431.Namu_4140"/>
<evidence type="ECO:0000256" key="2">
    <source>
        <dbReference type="ARBA" id="ARBA00022649"/>
    </source>
</evidence>
<dbReference type="RefSeq" id="WP_015749254.1">
    <property type="nucleotide sequence ID" value="NC_013235.1"/>
</dbReference>
<feature type="region of interest" description="Disordered" evidence="3">
    <location>
        <begin position="13"/>
        <end position="56"/>
    </location>
</feature>
<dbReference type="Proteomes" id="UP000002218">
    <property type="component" value="Chromosome"/>
</dbReference>
<name>C8XIG4_NAKMY</name>